<dbReference type="GO" id="GO:0003677">
    <property type="term" value="F:DNA binding"/>
    <property type="evidence" value="ECO:0007669"/>
    <property type="project" value="UniProtKB-KW"/>
</dbReference>
<keyword evidence="11" id="KW-0413">Isomerase</keyword>
<evidence type="ECO:0000259" key="16">
    <source>
        <dbReference type="PROSITE" id="PS51192"/>
    </source>
</evidence>
<comment type="catalytic activity">
    <reaction evidence="12 15">
        <text>Couples ATP hydrolysis with the unwinding of duplex DNA by translocating in the 3'-5' direction.</text>
        <dbReference type="EC" id="5.6.2.4"/>
    </reaction>
</comment>
<keyword evidence="7 15" id="KW-0067">ATP-binding</keyword>
<evidence type="ECO:0000256" key="11">
    <source>
        <dbReference type="ARBA" id="ARBA00023235"/>
    </source>
</evidence>
<dbReference type="PROSITE" id="PS51194">
    <property type="entry name" value="HELICASE_CTER"/>
    <property type="match status" value="1"/>
</dbReference>
<dbReference type="CDD" id="cd17992">
    <property type="entry name" value="DEXHc_RecG"/>
    <property type="match status" value="1"/>
</dbReference>
<keyword evidence="5 15" id="KW-0378">Hydrolase</keyword>
<comment type="similarity">
    <text evidence="1 15">Belongs to the helicase family. RecG subfamily.</text>
</comment>
<dbReference type="Pfam" id="PF00271">
    <property type="entry name" value="Helicase_C"/>
    <property type="match status" value="1"/>
</dbReference>
<name>A0AAW4WDN8_9FIRM</name>
<keyword evidence="3 15" id="KW-0547">Nucleotide-binding</keyword>
<feature type="domain" description="Helicase C-terminal" evidence="17">
    <location>
        <begin position="458"/>
        <end position="614"/>
    </location>
</feature>
<dbReference type="GO" id="GO:0005524">
    <property type="term" value="F:ATP binding"/>
    <property type="evidence" value="ECO:0007669"/>
    <property type="project" value="UniProtKB-KW"/>
</dbReference>
<reference evidence="18" key="1">
    <citation type="submission" date="2021-10" db="EMBL/GenBank/DDBJ databases">
        <title>Anaerobic single-cell dispensing facilitates the cultivation of human gut bacteria.</title>
        <authorList>
            <person name="Afrizal A."/>
        </authorList>
    </citation>
    <scope>NUCLEOTIDE SEQUENCE</scope>
    <source>
        <strain evidence="18">CLA-AA-H204</strain>
    </source>
</reference>
<evidence type="ECO:0000313" key="18">
    <source>
        <dbReference type="EMBL" id="MCC2241042.1"/>
    </source>
</evidence>
<dbReference type="SUPFAM" id="SSF50249">
    <property type="entry name" value="Nucleic acid-binding proteins"/>
    <property type="match status" value="1"/>
</dbReference>
<dbReference type="Pfam" id="PF00270">
    <property type="entry name" value="DEAD"/>
    <property type="match status" value="1"/>
</dbReference>
<dbReference type="InterPro" id="IPR004609">
    <property type="entry name" value="ATP-dep_DNA_helicase_RecG"/>
</dbReference>
<dbReference type="Gene3D" id="3.40.50.300">
    <property type="entry name" value="P-loop containing nucleotide triphosphate hydrolases"/>
    <property type="match status" value="2"/>
</dbReference>
<dbReference type="GO" id="GO:0006310">
    <property type="term" value="P:DNA recombination"/>
    <property type="evidence" value="ECO:0007669"/>
    <property type="project" value="UniProtKB-UniRule"/>
</dbReference>
<dbReference type="EC" id="5.6.2.4" evidence="13 15"/>
<dbReference type="GO" id="GO:0006281">
    <property type="term" value="P:DNA repair"/>
    <property type="evidence" value="ECO:0007669"/>
    <property type="project" value="UniProtKB-UniRule"/>
</dbReference>
<evidence type="ECO:0000256" key="2">
    <source>
        <dbReference type="ARBA" id="ARBA00017846"/>
    </source>
</evidence>
<dbReference type="AlphaFoldDB" id="A0AAW4WDN8"/>
<keyword evidence="8" id="KW-0238">DNA-binding</keyword>
<evidence type="ECO:0000313" key="19">
    <source>
        <dbReference type="Proteomes" id="UP001198893"/>
    </source>
</evidence>
<dbReference type="PANTHER" id="PTHR47964:SF1">
    <property type="entry name" value="ATP-DEPENDENT DNA HELICASE HOMOLOG RECG, CHLOROPLASTIC"/>
    <property type="match status" value="1"/>
</dbReference>
<dbReference type="PANTHER" id="PTHR47964">
    <property type="entry name" value="ATP-DEPENDENT DNA HELICASE HOMOLOG RECG, CHLOROPLASTIC"/>
    <property type="match status" value="1"/>
</dbReference>
<dbReference type="InterPro" id="IPR033454">
    <property type="entry name" value="RecG_wedge"/>
</dbReference>
<evidence type="ECO:0000256" key="7">
    <source>
        <dbReference type="ARBA" id="ARBA00022840"/>
    </source>
</evidence>
<dbReference type="Gene3D" id="2.40.50.140">
    <property type="entry name" value="Nucleic acid-binding proteins"/>
    <property type="match status" value="1"/>
</dbReference>
<evidence type="ECO:0000256" key="12">
    <source>
        <dbReference type="ARBA" id="ARBA00034617"/>
    </source>
</evidence>
<evidence type="ECO:0000256" key="14">
    <source>
        <dbReference type="ARBA" id="ARBA00048988"/>
    </source>
</evidence>
<dbReference type="Pfam" id="PF17191">
    <property type="entry name" value="RecG_wedge"/>
    <property type="match status" value="1"/>
</dbReference>
<comment type="function">
    <text evidence="15">Plays a critical role in recombination and DNA repair. Helps process Holliday junction intermediates to mature products by catalyzing branch migration. Has replication fork regression activity, unwinds stalled or blocked replication forks to make a HJ that can be resolved. Has a DNA unwinding activity characteristic of a DNA helicase with 3'-5' polarity.</text>
</comment>
<evidence type="ECO:0000256" key="13">
    <source>
        <dbReference type="ARBA" id="ARBA00034808"/>
    </source>
</evidence>
<accession>A0AAW4WDN8</accession>
<dbReference type="GO" id="GO:0043138">
    <property type="term" value="F:3'-5' DNA helicase activity"/>
    <property type="evidence" value="ECO:0007669"/>
    <property type="project" value="UniProtKB-EC"/>
</dbReference>
<dbReference type="InterPro" id="IPR045562">
    <property type="entry name" value="RecG_dom3_C"/>
</dbReference>
<organism evidence="18 19">
    <name type="scientific">Roseburia amylophila</name>
    <dbReference type="NCBI Taxonomy" id="2981794"/>
    <lineage>
        <taxon>Bacteria</taxon>
        <taxon>Bacillati</taxon>
        <taxon>Bacillota</taxon>
        <taxon>Clostridia</taxon>
        <taxon>Lachnospirales</taxon>
        <taxon>Lachnospiraceae</taxon>
        <taxon>Roseburia</taxon>
    </lineage>
</organism>
<dbReference type="GO" id="GO:0016787">
    <property type="term" value="F:hydrolase activity"/>
    <property type="evidence" value="ECO:0007669"/>
    <property type="project" value="UniProtKB-KW"/>
</dbReference>
<keyword evidence="9 15" id="KW-0233">DNA recombination</keyword>
<dbReference type="InterPro" id="IPR014001">
    <property type="entry name" value="Helicase_ATP-bd"/>
</dbReference>
<dbReference type="InterPro" id="IPR027417">
    <property type="entry name" value="P-loop_NTPase"/>
</dbReference>
<dbReference type="SUPFAM" id="SSF52540">
    <property type="entry name" value="P-loop containing nucleoside triphosphate hydrolases"/>
    <property type="match status" value="2"/>
</dbReference>
<dbReference type="Proteomes" id="UP001198893">
    <property type="component" value="Unassembled WGS sequence"/>
</dbReference>
<comment type="catalytic activity">
    <reaction evidence="14 15">
        <text>ATP + H2O = ADP + phosphate + H(+)</text>
        <dbReference type="Rhea" id="RHEA:13065"/>
        <dbReference type="ChEBI" id="CHEBI:15377"/>
        <dbReference type="ChEBI" id="CHEBI:15378"/>
        <dbReference type="ChEBI" id="CHEBI:30616"/>
        <dbReference type="ChEBI" id="CHEBI:43474"/>
        <dbReference type="ChEBI" id="CHEBI:456216"/>
        <dbReference type="EC" id="5.6.2.4"/>
    </reaction>
</comment>
<dbReference type="NCBIfam" id="NF008168">
    <property type="entry name" value="PRK10917.2-2"/>
    <property type="match status" value="1"/>
</dbReference>
<evidence type="ECO:0000256" key="10">
    <source>
        <dbReference type="ARBA" id="ARBA00023204"/>
    </source>
</evidence>
<dbReference type="InterPro" id="IPR047112">
    <property type="entry name" value="RecG/Mfd"/>
</dbReference>
<dbReference type="Pfam" id="PF19833">
    <property type="entry name" value="RecG_dom3_C"/>
    <property type="match status" value="1"/>
</dbReference>
<evidence type="ECO:0000256" key="3">
    <source>
        <dbReference type="ARBA" id="ARBA00022741"/>
    </source>
</evidence>
<evidence type="ECO:0000256" key="1">
    <source>
        <dbReference type="ARBA" id="ARBA00007504"/>
    </source>
</evidence>
<dbReference type="SMART" id="SM00487">
    <property type="entry name" value="DEXDc"/>
    <property type="match status" value="1"/>
</dbReference>
<keyword evidence="10 15" id="KW-0234">DNA repair</keyword>
<dbReference type="EMBL" id="JAJEQW010000001">
    <property type="protein sequence ID" value="MCC2241042.1"/>
    <property type="molecule type" value="Genomic_DNA"/>
</dbReference>
<dbReference type="PROSITE" id="PS51192">
    <property type="entry name" value="HELICASE_ATP_BIND_1"/>
    <property type="match status" value="1"/>
</dbReference>
<feature type="domain" description="Helicase ATP-binding" evidence="16">
    <location>
        <begin position="271"/>
        <end position="435"/>
    </location>
</feature>
<keyword evidence="4 15" id="KW-0227">DNA damage</keyword>
<evidence type="ECO:0000256" key="4">
    <source>
        <dbReference type="ARBA" id="ARBA00022763"/>
    </source>
</evidence>
<evidence type="ECO:0000256" key="15">
    <source>
        <dbReference type="RuleBase" id="RU363016"/>
    </source>
</evidence>
<dbReference type="RefSeq" id="WP_227709512.1">
    <property type="nucleotide sequence ID" value="NZ_JAJEQW010000001.1"/>
</dbReference>
<dbReference type="Gene3D" id="1.10.150.20">
    <property type="entry name" value="5' to 3' exonuclease, C-terminal subdomain"/>
    <property type="match status" value="1"/>
</dbReference>
<keyword evidence="6 15" id="KW-0347">Helicase</keyword>
<dbReference type="InterPro" id="IPR012340">
    <property type="entry name" value="NA-bd_OB-fold"/>
</dbReference>
<protein>
    <recommendedName>
        <fullName evidence="2 15">ATP-dependent DNA helicase RecG</fullName>
        <ecNumber evidence="13 15">5.6.2.4</ecNumber>
    </recommendedName>
</protein>
<dbReference type="SMART" id="SM00490">
    <property type="entry name" value="HELICc"/>
    <property type="match status" value="1"/>
</dbReference>
<evidence type="ECO:0000256" key="5">
    <source>
        <dbReference type="ARBA" id="ARBA00022801"/>
    </source>
</evidence>
<evidence type="ECO:0000259" key="17">
    <source>
        <dbReference type="PROSITE" id="PS51194"/>
    </source>
</evidence>
<gene>
    <name evidence="18" type="primary">recG</name>
    <name evidence="18" type="ORF">LKD47_01830</name>
</gene>
<dbReference type="InterPro" id="IPR011545">
    <property type="entry name" value="DEAD/DEAH_box_helicase_dom"/>
</dbReference>
<evidence type="ECO:0000256" key="8">
    <source>
        <dbReference type="ARBA" id="ARBA00023125"/>
    </source>
</evidence>
<comment type="caution">
    <text evidence="18">The sequence shown here is derived from an EMBL/GenBank/DDBJ whole genome shotgun (WGS) entry which is preliminary data.</text>
</comment>
<proteinExistence type="inferred from homology"/>
<evidence type="ECO:0000256" key="9">
    <source>
        <dbReference type="ARBA" id="ARBA00023172"/>
    </source>
</evidence>
<dbReference type="NCBIfam" id="TIGR00643">
    <property type="entry name" value="recG"/>
    <property type="match status" value="1"/>
</dbReference>
<evidence type="ECO:0000256" key="6">
    <source>
        <dbReference type="ARBA" id="ARBA00022806"/>
    </source>
</evidence>
<dbReference type="InterPro" id="IPR001650">
    <property type="entry name" value="Helicase_C-like"/>
</dbReference>
<sequence length="686" mass="78146">MDRNAPIQELNGVGPKTEKILQKLGVYTVGDILLAFPRDYKRMPEPEHISVAELEKVYAFHVRLCSLPVTRNTRAMQISTAQFSDGTGKVEAVWFRMPYICNQLNREPEVILYGKLTLKNKKYVMEQPAVWKPDEYRKMQISLQPVYPLTKGISSKQFGKLVRTALDSVKEDGEYIPEEILARHQFMGLREALEKVHFPTDLEELTGARKRLAFDEFFLFLLQIQRFKKHHEQTPNGFPVVRDEFIEVVAEQLPFPLTNAQKKTLEDMEKDIYSPYAMQRLIQGDVGSGKTILAFLIMAKFAHEGYQTAIMAPTEVLARQHYDTFQKWIAMFELDFPVILLTGSLTTKEKREAYARMETEQNAMIIGTHALIQEKALYQKLALVVTDEQHRFGVRQRETLADKSSRLPHVLVMSATPIPRTLAIILYGDLDISVVDELPAERLPVKNCVVGPKMREKSWNFILDEVQKGHQAYIICPLVEANEELELQDVTSYVKKLEQYYGDRISVGLLHGKMRPAEKNKVMEAFVTGEIQVLVSTTVVEVGVNVPNATVMMIEDAQRFGLAQLHQLRGRVGRGNAQSYCILMNSSNGKNAEERLNILAGSNDGFYIASEDLKMRGPGDFFGVRQSGLMEFKIADVFSDADMLSIASEEAKEYVEKCNLNDCEKDMRLETTLKNAYKMAEYNINI</sequence>
<dbReference type="NCBIfam" id="NF008165">
    <property type="entry name" value="PRK10917.1-3"/>
    <property type="match status" value="1"/>
</dbReference>